<evidence type="ECO:0000313" key="17">
    <source>
        <dbReference type="Proteomes" id="UP000295689"/>
    </source>
</evidence>
<protein>
    <recommendedName>
        <fullName evidence="3">histidine kinase</fullName>
        <ecNumber evidence="3">2.7.13.3</ecNumber>
    </recommendedName>
</protein>
<evidence type="ECO:0000256" key="2">
    <source>
        <dbReference type="ARBA" id="ARBA00004651"/>
    </source>
</evidence>
<dbReference type="PANTHER" id="PTHR45453">
    <property type="entry name" value="PHOSPHATE REGULON SENSOR PROTEIN PHOR"/>
    <property type="match status" value="1"/>
</dbReference>
<dbReference type="EMBL" id="SLVV01000010">
    <property type="protein sequence ID" value="TCN22587.1"/>
    <property type="molecule type" value="Genomic_DNA"/>
</dbReference>
<evidence type="ECO:0000256" key="5">
    <source>
        <dbReference type="ARBA" id="ARBA00022553"/>
    </source>
</evidence>
<dbReference type="Pfam" id="PF02518">
    <property type="entry name" value="HATPase_c"/>
    <property type="match status" value="1"/>
</dbReference>
<keyword evidence="13 14" id="KW-0472">Membrane</keyword>
<keyword evidence="10" id="KW-0067">ATP-binding</keyword>
<evidence type="ECO:0000256" key="3">
    <source>
        <dbReference type="ARBA" id="ARBA00012438"/>
    </source>
</evidence>
<evidence type="ECO:0000313" key="16">
    <source>
        <dbReference type="EMBL" id="TCN22587.1"/>
    </source>
</evidence>
<dbReference type="PROSITE" id="PS50109">
    <property type="entry name" value="HIS_KIN"/>
    <property type="match status" value="1"/>
</dbReference>
<dbReference type="InterPro" id="IPR004358">
    <property type="entry name" value="Sig_transdc_His_kin-like_C"/>
</dbReference>
<dbReference type="GO" id="GO:0004721">
    <property type="term" value="F:phosphoprotein phosphatase activity"/>
    <property type="evidence" value="ECO:0007669"/>
    <property type="project" value="TreeGrafter"/>
</dbReference>
<dbReference type="PRINTS" id="PR00344">
    <property type="entry name" value="BCTRLSENSOR"/>
</dbReference>
<dbReference type="Gene3D" id="3.30.565.10">
    <property type="entry name" value="Histidine kinase-like ATPase, C-terminal domain"/>
    <property type="match status" value="1"/>
</dbReference>
<comment type="subcellular location">
    <subcellularLocation>
        <location evidence="2">Cell membrane</location>
        <topology evidence="2">Multi-pass membrane protein</topology>
    </subcellularLocation>
</comment>
<comment type="catalytic activity">
    <reaction evidence="1">
        <text>ATP + protein L-histidine = ADP + protein N-phospho-L-histidine.</text>
        <dbReference type="EC" id="2.7.13.3"/>
    </reaction>
</comment>
<evidence type="ECO:0000256" key="4">
    <source>
        <dbReference type="ARBA" id="ARBA00022475"/>
    </source>
</evidence>
<evidence type="ECO:0000256" key="11">
    <source>
        <dbReference type="ARBA" id="ARBA00022989"/>
    </source>
</evidence>
<dbReference type="InterPro" id="IPR003594">
    <property type="entry name" value="HATPase_dom"/>
</dbReference>
<comment type="caution">
    <text evidence="16">The sequence shown here is derived from an EMBL/GenBank/DDBJ whole genome shotgun (WGS) entry which is preliminary data.</text>
</comment>
<proteinExistence type="predicted"/>
<evidence type="ECO:0000259" key="15">
    <source>
        <dbReference type="PROSITE" id="PS50109"/>
    </source>
</evidence>
<dbReference type="AlphaFoldDB" id="A0A4R2B7A7"/>
<dbReference type="InterPro" id="IPR036890">
    <property type="entry name" value="HATPase_C_sf"/>
</dbReference>
<evidence type="ECO:0000256" key="12">
    <source>
        <dbReference type="ARBA" id="ARBA00023012"/>
    </source>
</evidence>
<dbReference type="PANTHER" id="PTHR45453:SF2">
    <property type="entry name" value="HISTIDINE KINASE"/>
    <property type="match status" value="1"/>
</dbReference>
<keyword evidence="17" id="KW-1185">Reference proteome</keyword>
<name>A0A4R2B7A7_9BACI</name>
<dbReference type="InterPro" id="IPR003661">
    <property type="entry name" value="HisK_dim/P_dom"/>
</dbReference>
<evidence type="ECO:0000256" key="8">
    <source>
        <dbReference type="ARBA" id="ARBA00022741"/>
    </source>
</evidence>
<dbReference type="GO" id="GO:0005886">
    <property type="term" value="C:plasma membrane"/>
    <property type="evidence" value="ECO:0007669"/>
    <property type="project" value="UniProtKB-SubCell"/>
</dbReference>
<dbReference type="InterPro" id="IPR036097">
    <property type="entry name" value="HisK_dim/P_sf"/>
</dbReference>
<accession>A0A4R2B7A7</accession>
<keyword evidence="8" id="KW-0547">Nucleotide-binding</keyword>
<evidence type="ECO:0000256" key="7">
    <source>
        <dbReference type="ARBA" id="ARBA00022692"/>
    </source>
</evidence>
<dbReference type="SMART" id="SM00387">
    <property type="entry name" value="HATPase_c"/>
    <property type="match status" value="1"/>
</dbReference>
<dbReference type="CDD" id="cd00082">
    <property type="entry name" value="HisKA"/>
    <property type="match status" value="1"/>
</dbReference>
<dbReference type="InterPro" id="IPR050351">
    <property type="entry name" value="BphY/WalK/GraS-like"/>
</dbReference>
<gene>
    <name evidence="16" type="ORF">EV146_11071</name>
</gene>
<keyword evidence="6" id="KW-0808">Transferase</keyword>
<dbReference type="Proteomes" id="UP000295689">
    <property type="component" value="Unassembled WGS sequence"/>
</dbReference>
<dbReference type="GO" id="GO:0016036">
    <property type="term" value="P:cellular response to phosphate starvation"/>
    <property type="evidence" value="ECO:0007669"/>
    <property type="project" value="TreeGrafter"/>
</dbReference>
<keyword evidence="11 14" id="KW-1133">Transmembrane helix</keyword>
<evidence type="ECO:0000256" key="10">
    <source>
        <dbReference type="ARBA" id="ARBA00022840"/>
    </source>
</evidence>
<evidence type="ECO:0000256" key="6">
    <source>
        <dbReference type="ARBA" id="ARBA00022679"/>
    </source>
</evidence>
<reference evidence="16 17" key="1">
    <citation type="journal article" date="2015" name="Stand. Genomic Sci.">
        <title>Genomic Encyclopedia of Bacterial and Archaeal Type Strains, Phase III: the genomes of soil and plant-associated and newly described type strains.</title>
        <authorList>
            <person name="Whitman W.B."/>
            <person name="Woyke T."/>
            <person name="Klenk H.P."/>
            <person name="Zhou Y."/>
            <person name="Lilburn T.G."/>
            <person name="Beck B.J."/>
            <person name="De Vos P."/>
            <person name="Vandamme P."/>
            <person name="Eisen J.A."/>
            <person name="Garrity G."/>
            <person name="Hugenholtz P."/>
            <person name="Kyrpides N.C."/>
        </authorList>
    </citation>
    <scope>NUCLEOTIDE SEQUENCE [LARGE SCALE GENOMIC DNA]</scope>
    <source>
        <strain evidence="16 17">CV53</strain>
    </source>
</reference>
<sequence>MVKNYLIERRSWILLILFLHFFILFVAFFDSTIPLLPIVYIVFLSLIIFTIFLIVRYHKETKFYKSLEAWENNLDLKSISSPESPFEKLIEDSVVSQTEFLKKMASQNQISLEQEKDELLSWIHEVKTPLTAMRLMIDRLEEPMKSQLNYEWLRIHLLLDQQLYQKRIPFMENDLYIENTDVKALIIKEIKELKSWCIQKGIGFDLHIEAGEVLSDAKWLAFIIRQLLTNGIKYSEASDIHIRSFQQNGQTVLEVEDFGRGIDSKDLPRIFDKGFTSTAKHQDHAATGMGLYLVKKVAKPLLINLDVQSEPGSGTTFTLLFPKRNQFDTTITGM</sequence>
<keyword evidence="7 14" id="KW-0812">Transmembrane</keyword>
<keyword evidence="5" id="KW-0597">Phosphoprotein</keyword>
<dbReference type="SUPFAM" id="SSF47384">
    <property type="entry name" value="Homodimeric domain of signal transducing histidine kinase"/>
    <property type="match status" value="1"/>
</dbReference>
<dbReference type="EC" id="2.7.13.3" evidence="3"/>
<dbReference type="InterPro" id="IPR005467">
    <property type="entry name" value="His_kinase_dom"/>
</dbReference>
<keyword evidence="4" id="KW-1003">Cell membrane</keyword>
<dbReference type="GO" id="GO:0005524">
    <property type="term" value="F:ATP binding"/>
    <property type="evidence" value="ECO:0007669"/>
    <property type="project" value="UniProtKB-KW"/>
</dbReference>
<evidence type="ECO:0000256" key="9">
    <source>
        <dbReference type="ARBA" id="ARBA00022777"/>
    </source>
</evidence>
<dbReference type="RefSeq" id="WP_132009354.1">
    <property type="nucleotide sequence ID" value="NZ_JABUHM010000011.1"/>
</dbReference>
<keyword evidence="12" id="KW-0902">Two-component regulatory system</keyword>
<dbReference type="SUPFAM" id="SSF55874">
    <property type="entry name" value="ATPase domain of HSP90 chaperone/DNA topoisomerase II/histidine kinase"/>
    <property type="match status" value="1"/>
</dbReference>
<feature type="transmembrane region" description="Helical" evidence="14">
    <location>
        <begin position="12"/>
        <end position="29"/>
    </location>
</feature>
<feature type="domain" description="Histidine kinase" evidence="15">
    <location>
        <begin position="121"/>
        <end position="325"/>
    </location>
</feature>
<feature type="transmembrane region" description="Helical" evidence="14">
    <location>
        <begin position="35"/>
        <end position="55"/>
    </location>
</feature>
<keyword evidence="9 16" id="KW-0418">Kinase</keyword>
<dbReference type="GO" id="GO:0000155">
    <property type="term" value="F:phosphorelay sensor kinase activity"/>
    <property type="evidence" value="ECO:0007669"/>
    <property type="project" value="InterPro"/>
</dbReference>
<evidence type="ECO:0000256" key="13">
    <source>
        <dbReference type="ARBA" id="ARBA00023136"/>
    </source>
</evidence>
<evidence type="ECO:0000256" key="14">
    <source>
        <dbReference type="SAM" id="Phobius"/>
    </source>
</evidence>
<evidence type="ECO:0000256" key="1">
    <source>
        <dbReference type="ARBA" id="ARBA00000085"/>
    </source>
</evidence>
<organism evidence="16 17">
    <name type="scientific">Mesobacillus foraminis</name>
    <dbReference type="NCBI Taxonomy" id="279826"/>
    <lineage>
        <taxon>Bacteria</taxon>
        <taxon>Bacillati</taxon>
        <taxon>Bacillota</taxon>
        <taxon>Bacilli</taxon>
        <taxon>Bacillales</taxon>
        <taxon>Bacillaceae</taxon>
        <taxon>Mesobacillus</taxon>
    </lineage>
</organism>